<proteinExistence type="predicted"/>
<keyword evidence="1" id="KW-0175">Coiled coil</keyword>
<reference evidence="2" key="1">
    <citation type="submission" date="2020-10" db="EMBL/GenBank/DDBJ databases">
        <authorList>
            <person name="Castelo-Branco R."/>
            <person name="Eusebio N."/>
            <person name="Adriana R."/>
            <person name="Vieira A."/>
            <person name="Brugerolle De Fraissinette N."/>
            <person name="Rezende De Castro R."/>
            <person name="Schneider M.P."/>
            <person name="Vasconcelos V."/>
            <person name="Leao P.N."/>
        </authorList>
    </citation>
    <scope>NUCLEOTIDE SEQUENCE</scope>
    <source>
        <strain evidence="2">LEGE 06105</strain>
    </source>
</reference>
<keyword evidence="3" id="KW-1185">Reference proteome</keyword>
<sequence>MKTIQIDTHRTERINAIIQQRQRFGSQIERDKANLEACKLGLVNLSQHQSEFLARGVDATSAKRLAEINFDIIKEIDRLLSSLEKLRSACSSASLSRCNRSTINIAVLGYARQGKSRLLQSLTGLNNRVIPDGSEGYCTGTLSRIVHQPGLSQAVAKVHFYSSNEFSKQVLAPYYETLGLGTKSITVEEFARTPPPGLPLNKKNSEFDKARYGHLRKDYYYNIAKYRHLLASPSMEIAEQDIPLYVTQDSIDQSGNKIVNYLAVKEVEISCSFPHEDIGQISLLDLPGLGDTNLIEAERLIKILSQEADLILFVRKPEANAVWGEAYLKLYQIAHDALGDFPLAKCSFMILNRTKDGAEGGDNSYRCQKLHSELKETPIRVAQCIIADCSNSQEVFTQVLEPILDYLAANVESIEKEYGRSYQKQLDALYHNISIELDKASGALARYGDGDLLFEQLFAQFWRKLTNDFENLLAELKENRDNLDREFAQQVENAIQRCRTDTGIPSTCNEIAQRRHLFGSYSTAYNEFLHEIRTNFLGHFLSLDQAMQLSLENRKNLVVKILKSHLGELVDSEEIDVLKIIYNLLPDNTNNLKMGFQKLDEFDVSRAGRVIRLLRVNIDKLKPDTNTSALLFPEKQFTQEVTAELNIEEQILDTLQKLHQEAADKSETALNRIVCEPSTDAYFMIEEFVDRVIRAKDVQLEWRIFLRKECYQVWSEFQQIEQRVQQQLIWRTLVERASYVNSLLIR</sequence>
<dbReference type="Proteomes" id="UP000620559">
    <property type="component" value="Unassembled WGS sequence"/>
</dbReference>
<evidence type="ECO:0000313" key="2">
    <source>
        <dbReference type="EMBL" id="MBE9215003.1"/>
    </source>
</evidence>
<gene>
    <name evidence="2" type="ORF">IQ247_20415</name>
</gene>
<accession>A0A8J7FEI1</accession>
<dbReference type="EMBL" id="JADEWL010000081">
    <property type="protein sequence ID" value="MBE9215003.1"/>
    <property type="molecule type" value="Genomic_DNA"/>
</dbReference>
<evidence type="ECO:0000256" key="1">
    <source>
        <dbReference type="SAM" id="Coils"/>
    </source>
</evidence>
<name>A0A8J7FEI1_9CYAN</name>
<evidence type="ECO:0000313" key="3">
    <source>
        <dbReference type="Proteomes" id="UP000620559"/>
    </source>
</evidence>
<protein>
    <submittedName>
        <fullName evidence="2">Dynamin family protein</fullName>
    </submittedName>
</protein>
<organism evidence="2 3">
    <name type="scientific">Plectonema cf. radiosum LEGE 06105</name>
    <dbReference type="NCBI Taxonomy" id="945769"/>
    <lineage>
        <taxon>Bacteria</taxon>
        <taxon>Bacillati</taxon>
        <taxon>Cyanobacteriota</taxon>
        <taxon>Cyanophyceae</taxon>
        <taxon>Oscillatoriophycideae</taxon>
        <taxon>Oscillatoriales</taxon>
        <taxon>Microcoleaceae</taxon>
        <taxon>Plectonema</taxon>
    </lineage>
</organism>
<feature type="coiled-coil region" evidence="1">
    <location>
        <begin position="466"/>
        <end position="493"/>
    </location>
</feature>
<dbReference type="AlphaFoldDB" id="A0A8J7FEI1"/>
<dbReference type="InterPro" id="IPR027417">
    <property type="entry name" value="P-loop_NTPase"/>
</dbReference>
<dbReference type="Gene3D" id="3.40.50.300">
    <property type="entry name" value="P-loop containing nucleotide triphosphate hydrolases"/>
    <property type="match status" value="1"/>
</dbReference>
<comment type="caution">
    <text evidence="2">The sequence shown here is derived from an EMBL/GenBank/DDBJ whole genome shotgun (WGS) entry which is preliminary data.</text>
</comment>
<dbReference type="SUPFAM" id="SSF52540">
    <property type="entry name" value="P-loop containing nucleoside triphosphate hydrolases"/>
    <property type="match status" value="1"/>
</dbReference>
<dbReference type="RefSeq" id="WP_193922976.1">
    <property type="nucleotide sequence ID" value="NZ_JADEWL010000081.1"/>
</dbReference>